<keyword evidence="10" id="KW-1185">Reference proteome</keyword>
<dbReference type="InterPro" id="IPR034907">
    <property type="entry name" value="NDK-like_dom"/>
</dbReference>
<dbReference type="GO" id="GO:0004550">
    <property type="term" value="F:nucleoside diphosphate kinase activity"/>
    <property type="evidence" value="ECO:0007669"/>
    <property type="project" value="UniProtKB-EC"/>
</dbReference>
<evidence type="ECO:0000259" key="8">
    <source>
        <dbReference type="SMART" id="SM00562"/>
    </source>
</evidence>
<dbReference type="Proteomes" id="UP001620645">
    <property type="component" value="Unassembled WGS sequence"/>
</dbReference>
<dbReference type="PRINTS" id="PR01243">
    <property type="entry name" value="NUCDPKINASE"/>
</dbReference>
<organism evidence="9 10">
    <name type="scientific">Heterodera schachtii</name>
    <name type="common">Sugarbeet cyst nematode worm</name>
    <name type="synonym">Tylenchus schachtii</name>
    <dbReference type="NCBI Taxonomy" id="97005"/>
    <lineage>
        <taxon>Eukaryota</taxon>
        <taxon>Metazoa</taxon>
        <taxon>Ecdysozoa</taxon>
        <taxon>Nematoda</taxon>
        <taxon>Chromadorea</taxon>
        <taxon>Rhabditida</taxon>
        <taxon>Tylenchina</taxon>
        <taxon>Tylenchomorpha</taxon>
        <taxon>Tylenchoidea</taxon>
        <taxon>Heteroderidae</taxon>
        <taxon>Heteroderinae</taxon>
        <taxon>Heterodera</taxon>
    </lineage>
</organism>
<evidence type="ECO:0000256" key="4">
    <source>
        <dbReference type="ARBA" id="ARBA00022679"/>
    </source>
</evidence>
<keyword evidence="4" id="KW-0808">Transferase</keyword>
<name>A0ABD2JL72_HETSC</name>
<evidence type="ECO:0000256" key="7">
    <source>
        <dbReference type="RuleBase" id="RU004011"/>
    </source>
</evidence>
<accession>A0ABD2JL72</accession>
<dbReference type="EMBL" id="JBICCN010000132">
    <property type="protein sequence ID" value="KAL3091380.1"/>
    <property type="molecule type" value="Genomic_DNA"/>
</dbReference>
<evidence type="ECO:0000256" key="5">
    <source>
        <dbReference type="ARBA" id="ARBA00022777"/>
    </source>
</evidence>
<dbReference type="Gene3D" id="3.30.70.141">
    <property type="entry name" value="Nucleoside diphosphate kinase-like domain"/>
    <property type="match status" value="1"/>
</dbReference>
<comment type="caution">
    <text evidence="9">The sequence shown here is derived from an EMBL/GenBank/DDBJ whole genome shotgun (WGS) entry which is preliminary data.</text>
</comment>
<proteinExistence type="inferred from homology"/>
<dbReference type="Gene3D" id="2.20.25.240">
    <property type="match status" value="1"/>
</dbReference>
<dbReference type="PROSITE" id="PS51374">
    <property type="entry name" value="NDPK_LIKE"/>
    <property type="match status" value="1"/>
</dbReference>
<comment type="cofactor">
    <cofactor evidence="1">
        <name>Mg(2+)</name>
        <dbReference type="ChEBI" id="CHEBI:18420"/>
    </cofactor>
</comment>
<evidence type="ECO:0000313" key="9">
    <source>
        <dbReference type="EMBL" id="KAL3091380.1"/>
    </source>
</evidence>
<feature type="domain" description="Nucleoside diphosphate kinase-like" evidence="8">
    <location>
        <begin position="70"/>
        <end position="206"/>
    </location>
</feature>
<dbReference type="EC" id="2.7.4.6" evidence="3"/>
<dbReference type="Pfam" id="PF00334">
    <property type="entry name" value="NDK"/>
    <property type="match status" value="1"/>
</dbReference>
<dbReference type="PANTHER" id="PTHR11349">
    <property type="entry name" value="NUCLEOSIDE DIPHOSPHATE KINASE"/>
    <property type="match status" value="1"/>
</dbReference>
<dbReference type="InterPro" id="IPR001564">
    <property type="entry name" value="Nucleoside_diP_kinase"/>
</dbReference>
<evidence type="ECO:0000313" key="10">
    <source>
        <dbReference type="Proteomes" id="UP001620645"/>
    </source>
</evidence>
<gene>
    <name evidence="9" type="ORF">niasHS_007173</name>
</gene>
<evidence type="ECO:0000256" key="3">
    <source>
        <dbReference type="ARBA" id="ARBA00012966"/>
    </source>
</evidence>
<evidence type="ECO:0000256" key="6">
    <source>
        <dbReference type="PROSITE-ProRule" id="PRU00706"/>
    </source>
</evidence>
<evidence type="ECO:0000256" key="2">
    <source>
        <dbReference type="ARBA" id="ARBA00008142"/>
    </source>
</evidence>
<reference evidence="9 10" key="1">
    <citation type="submission" date="2024-10" db="EMBL/GenBank/DDBJ databases">
        <authorList>
            <person name="Kim D."/>
        </authorList>
    </citation>
    <scope>NUCLEOTIDE SEQUENCE [LARGE SCALE GENOMIC DNA]</scope>
    <source>
        <strain evidence="9">Taebaek</strain>
    </source>
</reference>
<comment type="similarity">
    <text evidence="2 6 7">Belongs to the NDK family.</text>
</comment>
<protein>
    <recommendedName>
        <fullName evidence="3">nucleoside-diphosphate kinase</fullName>
        <ecNumber evidence="3">2.7.4.6</ecNumber>
    </recommendedName>
</protein>
<keyword evidence="5" id="KW-0418">Kinase</keyword>
<dbReference type="SMART" id="SM00562">
    <property type="entry name" value="NDK"/>
    <property type="match status" value="1"/>
</dbReference>
<comment type="caution">
    <text evidence="6">Lacks conserved residue(s) required for the propagation of feature annotation.</text>
</comment>
<evidence type="ECO:0000256" key="1">
    <source>
        <dbReference type="ARBA" id="ARBA00001946"/>
    </source>
</evidence>
<dbReference type="InterPro" id="IPR036850">
    <property type="entry name" value="NDK-like_dom_sf"/>
</dbReference>
<sequence>MNVPEFSQTAAGAMTMFYRGRRYYQQRVLRNKTTWRCIFVRTCSGTAVSFTNGRARAVNPHSCQAAIQNIEHSLVIIKPESVRLQFSGRIIAAFEAAGLRKVATKMVRATRRQILAHYPRANDQLVRYMVSGPINCVVFRGVDAIRTIRRMLGANLPSPPAGTIRHDYRNEVVIGRRADTVCHASDSQDEAERETSIWFIDEEIVD</sequence>
<dbReference type="AlphaFoldDB" id="A0ABD2JL72"/>
<dbReference type="SUPFAM" id="SSF54919">
    <property type="entry name" value="Nucleoside diphosphate kinase, NDK"/>
    <property type="match status" value="1"/>
</dbReference>